<dbReference type="AlphaFoldDB" id="A0A8T2WTH0"/>
<feature type="transmembrane region" description="Helical" evidence="1">
    <location>
        <begin position="250"/>
        <end position="270"/>
    </location>
</feature>
<keyword evidence="1" id="KW-0812">Transmembrane</keyword>
<protein>
    <submittedName>
        <fullName evidence="2">Uncharacterized protein</fullName>
    </submittedName>
</protein>
<evidence type="ECO:0000313" key="3">
    <source>
        <dbReference type="Proteomes" id="UP000807159"/>
    </source>
</evidence>
<evidence type="ECO:0000313" key="2">
    <source>
        <dbReference type="EMBL" id="KAH8483824.1"/>
    </source>
</evidence>
<dbReference type="EMBL" id="JACEGQ020000017">
    <property type="protein sequence ID" value="KAH8483824.1"/>
    <property type="molecule type" value="Genomic_DNA"/>
</dbReference>
<gene>
    <name evidence="2" type="ORF">H0E87_028297</name>
</gene>
<reference evidence="2" key="1">
    <citation type="journal article" date="2021" name="J. Hered.">
        <title>Genome Assembly of Salicaceae Populus deltoides (Eastern Cottonwood) I-69 Based on Nanopore Sequencing and Hi-C Technologies.</title>
        <authorList>
            <person name="Bai S."/>
            <person name="Wu H."/>
            <person name="Zhang J."/>
            <person name="Pan Z."/>
            <person name="Zhao W."/>
            <person name="Li Z."/>
            <person name="Tong C."/>
        </authorList>
    </citation>
    <scope>NUCLEOTIDE SEQUENCE</scope>
    <source>
        <tissue evidence="2">Leaf</tissue>
    </source>
</reference>
<keyword evidence="1" id="KW-0472">Membrane</keyword>
<dbReference type="InterPro" id="IPR007245">
    <property type="entry name" value="PIG-T"/>
</dbReference>
<name>A0A8T2WTH0_POPDE</name>
<organism evidence="2 3">
    <name type="scientific">Populus deltoides</name>
    <name type="common">Eastern poplar</name>
    <name type="synonym">Eastern cottonwood</name>
    <dbReference type="NCBI Taxonomy" id="3696"/>
    <lineage>
        <taxon>Eukaryota</taxon>
        <taxon>Viridiplantae</taxon>
        <taxon>Streptophyta</taxon>
        <taxon>Embryophyta</taxon>
        <taxon>Tracheophyta</taxon>
        <taxon>Spermatophyta</taxon>
        <taxon>Magnoliopsida</taxon>
        <taxon>eudicotyledons</taxon>
        <taxon>Gunneridae</taxon>
        <taxon>Pentapetalae</taxon>
        <taxon>rosids</taxon>
        <taxon>fabids</taxon>
        <taxon>Malpighiales</taxon>
        <taxon>Salicaceae</taxon>
        <taxon>Saliceae</taxon>
        <taxon>Populus</taxon>
    </lineage>
</organism>
<dbReference type="PANTHER" id="PTHR12959:SF11">
    <property type="entry name" value="GPI TRANSAMIDASE COMPONENT PIG-T"/>
    <property type="match status" value="1"/>
</dbReference>
<accession>A0A8T2WTH0</accession>
<comment type="caution">
    <text evidence="2">The sequence shown here is derived from an EMBL/GenBank/DDBJ whole genome shotgun (WGS) entry which is preliminary data.</text>
</comment>
<feature type="transmembrane region" description="Helical" evidence="1">
    <location>
        <begin position="310"/>
        <end position="328"/>
    </location>
</feature>
<dbReference type="Proteomes" id="UP000807159">
    <property type="component" value="Chromosome 17"/>
</dbReference>
<evidence type="ECO:0000256" key="1">
    <source>
        <dbReference type="SAM" id="Phobius"/>
    </source>
</evidence>
<dbReference type="PANTHER" id="PTHR12959">
    <property type="entry name" value="GPI TRANSAMIDASE COMPONENT PIG-T-RELATED"/>
    <property type="match status" value="1"/>
</dbReference>
<dbReference type="GO" id="GO:0016255">
    <property type="term" value="P:attachment of GPI anchor to protein"/>
    <property type="evidence" value="ECO:0007669"/>
    <property type="project" value="InterPro"/>
</dbReference>
<feature type="transmembrane region" description="Helical" evidence="1">
    <location>
        <begin position="208"/>
        <end position="229"/>
    </location>
</feature>
<keyword evidence="3" id="KW-1185">Reference proteome</keyword>
<sequence length="330" mass="36213">MSIMGPDYIASGGFDAESSFDLSVNPDKVLKEENSRHGIDSFLYEFSVEKFLMGSGNERGAIAILLKSTDELNDSPLGAKSASDGCELNAVGAFVEKMHVFPSKDKISPAMMEMVLKLPCGVKSAALILEFDKGFLHIDDYPPDANLGFDILSAAISLPNFHASMFFPSNDSVRKSPMLSKFQEKSHVLSYTEVLVVPLTTPDFSMPYNVITITCTVFALYFLSLINVLRQRVGEAERFLESKSVLHSQTVFNCFGLAPDLYFFVPLFAASAKAGRLSEMVSRMSAKISGRSQESPKSPSDSSPLMNSKLILNALFVAALAVAWRYIYLE</sequence>
<proteinExistence type="predicted"/>
<dbReference type="GO" id="GO:0042765">
    <property type="term" value="C:GPI-anchor transamidase complex"/>
    <property type="evidence" value="ECO:0007669"/>
    <property type="project" value="InterPro"/>
</dbReference>
<keyword evidence="1" id="KW-1133">Transmembrane helix</keyword>
<dbReference type="Pfam" id="PF04113">
    <property type="entry name" value="Gpi16"/>
    <property type="match status" value="1"/>
</dbReference>